<evidence type="ECO:0000313" key="3">
    <source>
        <dbReference type="EMBL" id="GGC04394.1"/>
    </source>
</evidence>
<dbReference type="CDD" id="cd00143">
    <property type="entry name" value="PP2Cc"/>
    <property type="match status" value="1"/>
</dbReference>
<dbReference type="SMART" id="SM00331">
    <property type="entry name" value="PP2C_SIG"/>
    <property type="match status" value="1"/>
</dbReference>
<gene>
    <name evidence="3" type="ORF">GCM10007205_12020</name>
</gene>
<reference evidence="3" key="2">
    <citation type="submission" date="2020-09" db="EMBL/GenBank/DDBJ databases">
        <authorList>
            <person name="Sun Q."/>
            <person name="Sedlacek I."/>
        </authorList>
    </citation>
    <scope>NUCLEOTIDE SEQUENCE</scope>
    <source>
        <strain evidence="3">CCM 7086</strain>
    </source>
</reference>
<dbReference type="Proteomes" id="UP000620266">
    <property type="component" value="Unassembled WGS sequence"/>
</dbReference>
<dbReference type="InterPro" id="IPR001932">
    <property type="entry name" value="PPM-type_phosphatase-like_dom"/>
</dbReference>
<evidence type="ECO:0000256" key="1">
    <source>
        <dbReference type="SAM" id="MobiDB-lite"/>
    </source>
</evidence>
<dbReference type="EMBL" id="BMCG01000002">
    <property type="protein sequence ID" value="GGC04394.1"/>
    <property type="molecule type" value="Genomic_DNA"/>
</dbReference>
<evidence type="ECO:0000313" key="4">
    <source>
        <dbReference type="Proteomes" id="UP000620266"/>
    </source>
</evidence>
<keyword evidence="4" id="KW-1185">Reference proteome</keyword>
<organism evidence="3 4">
    <name type="scientific">Oxalicibacterium flavum</name>
    <dbReference type="NCBI Taxonomy" id="179467"/>
    <lineage>
        <taxon>Bacteria</taxon>
        <taxon>Pseudomonadati</taxon>
        <taxon>Pseudomonadota</taxon>
        <taxon>Betaproteobacteria</taxon>
        <taxon>Burkholderiales</taxon>
        <taxon>Oxalobacteraceae</taxon>
        <taxon>Oxalicibacterium</taxon>
    </lineage>
</organism>
<accession>A0A8J2UK13</accession>
<dbReference type="Pfam" id="PF13672">
    <property type="entry name" value="PP2C_2"/>
    <property type="match status" value="1"/>
</dbReference>
<feature type="domain" description="PPM-type phosphatase" evidence="2">
    <location>
        <begin position="5"/>
        <end position="249"/>
    </location>
</feature>
<dbReference type="Gene3D" id="3.60.40.10">
    <property type="entry name" value="PPM-type phosphatase domain"/>
    <property type="match status" value="1"/>
</dbReference>
<dbReference type="RefSeq" id="WP_188395278.1">
    <property type="nucleotide sequence ID" value="NZ_BMCG01000002.1"/>
</dbReference>
<reference evidence="3" key="1">
    <citation type="journal article" date="2014" name="Int. J. Syst. Evol. Microbiol.">
        <title>Complete genome sequence of Corynebacterium casei LMG S-19264T (=DSM 44701T), isolated from a smear-ripened cheese.</title>
        <authorList>
            <consortium name="US DOE Joint Genome Institute (JGI-PGF)"/>
            <person name="Walter F."/>
            <person name="Albersmeier A."/>
            <person name="Kalinowski J."/>
            <person name="Ruckert C."/>
        </authorList>
    </citation>
    <scope>NUCLEOTIDE SEQUENCE</scope>
    <source>
        <strain evidence="3">CCM 7086</strain>
    </source>
</reference>
<dbReference type="SMART" id="SM00332">
    <property type="entry name" value="PP2Cc"/>
    <property type="match status" value="1"/>
</dbReference>
<dbReference type="PROSITE" id="PS51746">
    <property type="entry name" value="PPM_2"/>
    <property type="match status" value="1"/>
</dbReference>
<name>A0A8J2UK13_9BURK</name>
<comment type="caution">
    <text evidence="3">The sequence shown here is derived from an EMBL/GenBank/DDBJ whole genome shotgun (WGS) entry which is preliminary data.</text>
</comment>
<feature type="region of interest" description="Disordered" evidence="1">
    <location>
        <begin position="1"/>
        <end position="20"/>
    </location>
</feature>
<protein>
    <submittedName>
        <fullName evidence="3">Protein phosphatase</fullName>
    </submittedName>
</protein>
<dbReference type="AlphaFoldDB" id="A0A8J2UK13"/>
<sequence>MSQYKIEAGTGQHIGDRDEQQDRTALLTAPKAPGYLLAVVADGMGGRSGGTLAAEQVIHTARQAFERFSPLTDTPETILHAIANEADTVIRLSALSSEKQPHSTVVLLIVTPQGQAIWGHAGDSRLYHFSGPNCTTRTRDHTYQAHLAAQHPDGKVPAVAPEQAHMLVNFLGGKPIAPGLTIDRRDVLQAGDAFLLCTDGLWQYFKEAELGAAIAAHSPRKACEMLIDKARMRANGSRADNCTLAIIKFTPPDPTVREYTAKTMRRAV</sequence>
<dbReference type="InterPro" id="IPR036457">
    <property type="entry name" value="PPM-type-like_dom_sf"/>
</dbReference>
<evidence type="ECO:0000259" key="2">
    <source>
        <dbReference type="PROSITE" id="PS51746"/>
    </source>
</evidence>
<proteinExistence type="predicted"/>
<dbReference type="SUPFAM" id="SSF81606">
    <property type="entry name" value="PP2C-like"/>
    <property type="match status" value="1"/>
</dbReference>